<gene>
    <name evidence="1" type="ORF">GCM10023346_08990</name>
</gene>
<dbReference type="Proteomes" id="UP001500200">
    <property type="component" value="Unassembled WGS sequence"/>
</dbReference>
<evidence type="ECO:0000313" key="2">
    <source>
        <dbReference type="Proteomes" id="UP001500200"/>
    </source>
</evidence>
<dbReference type="EMBL" id="BAABKK010000006">
    <property type="protein sequence ID" value="GAA5190902.1"/>
    <property type="molecule type" value="Genomic_DNA"/>
</dbReference>
<evidence type="ECO:0000313" key="1">
    <source>
        <dbReference type="EMBL" id="GAA5190902.1"/>
    </source>
</evidence>
<proteinExistence type="predicted"/>
<name>A0ABP9S3G0_9MICC</name>
<protein>
    <submittedName>
        <fullName evidence="1">Uncharacterized protein</fullName>
    </submittedName>
</protein>
<reference evidence="2" key="1">
    <citation type="journal article" date="2019" name="Int. J. Syst. Evol. Microbiol.">
        <title>The Global Catalogue of Microorganisms (GCM) 10K type strain sequencing project: providing services to taxonomists for standard genome sequencing and annotation.</title>
        <authorList>
            <consortium name="The Broad Institute Genomics Platform"/>
            <consortium name="The Broad Institute Genome Sequencing Center for Infectious Disease"/>
            <person name="Wu L."/>
            <person name="Ma J."/>
        </authorList>
    </citation>
    <scope>NUCLEOTIDE SEQUENCE [LARGE SCALE GENOMIC DNA]</scope>
    <source>
        <strain evidence="2">JCM 18514</strain>
    </source>
</reference>
<keyword evidence="2" id="KW-1185">Reference proteome</keyword>
<organism evidence="1 2">
    <name type="scientific">Arthrobacter gyeryongensis</name>
    <dbReference type="NCBI Taxonomy" id="1650592"/>
    <lineage>
        <taxon>Bacteria</taxon>
        <taxon>Bacillati</taxon>
        <taxon>Actinomycetota</taxon>
        <taxon>Actinomycetes</taxon>
        <taxon>Micrococcales</taxon>
        <taxon>Micrococcaceae</taxon>
        <taxon>Arthrobacter</taxon>
    </lineage>
</organism>
<accession>A0ABP9S3G0</accession>
<sequence length="110" mass="11894">MDMKEDSVLSGILMAAGGTDLDSQQCISRGAEIQELGWRMSVCADQADAVLAKLAQLQLEQWESPAGRAYRTTLAFQAASLRRGRDALREAAAVTLRHARNVASNLQSGF</sequence>
<comment type="caution">
    <text evidence="1">The sequence shown here is derived from an EMBL/GenBank/DDBJ whole genome shotgun (WGS) entry which is preliminary data.</text>
</comment>